<evidence type="ECO:0000313" key="6">
    <source>
        <dbReference type="Proteomes" id="UP000186040"/>
    </source>
</evidence>
<keyword evidence="6" id="KW-1185">Reference proteome</keyword>
<dbReference type="InterPro" id="IPR001296">
    <property type="entry name" value="Glyco_trans_1"/>
</dbReference>
<keyword evidence="1" id="KW-0328">Glycosyltransferase</keyword>
<accession>A0A1Q9LK94</accession>
<dbReference type="STRING" id="1193682.BJP25_20380"/>
<reference evidence="5 6" key="1">
    <citation type="submission" date="2016-10" db="EMBL/GenBank/DDBJ databases">
        <title>The Draft Genome Sequence of Actinokineospora bangkokensis 44EHWT reveals the biosynthetic pathway of antifungal compounds Thailandins with unusual extender unit butylmalonyl-CoA.</title>
        <authorList>
            <person name="Greule A."/>
            <person name="Intra B."/>
            <person name="Flemming S."/>
            <person name="Rommel M.G."/>
            <person name="Panbangred W."/>
            <person name="Bechthold A."/>
        </authorList>
    </citation>
    <scope>NUCLEOTIDE SEQUENCE [LARGE SCALE GENOMIC DNA]</scope>
    <source>
        <strain evidence="5 6">44EHW</strain>
    </source>
</reference>
<protein>
    <recommendedName>
        <fullName evidence="7">Glycosyltransferase subfamily 4-like N-terminal domain-containing protein</fullName>
    </recommendedName>
</protein>
<comment type="caution">
    <text evidence="5">The sequence shown here is derived from an EMBL/GenBank/DDBJ whole genome shotgun (WGS) entry which is preliminary data.</text>
</comment>
<dbReference type="Pfam" id="PF00534">
    <property type="entry name" value="Glycos_transf_1"/>
    <property type="match status" value="1"/>
</dbReference>
<dbReference type="RefSeq" id="WP_075975583.1">
    <property type="nucleotide sequence ID" value="NZ_MKQR01000016.1"/>
</dbReference>
<name>A0A1Q9LK94_9PSEU</name>
<proteinExistence type="predicted"/>
<dbReference type="PANTHER" id="PTHR45947:SF13">
    <property type="entry name" value="TRANSFERASE"/>
    <property type="match status" value="1"/>
</dbReference>
<dbReference type="EMBL" id="MKQR01000016">
    <property type="protein sequence ID" value="OLR92440.1"/>
    <property type="molecule type" value="Genomic_DNA"/>
</dbReference>
<dbReference type="GO" id="GO:0016757">
    <property type="term" value="F:glycosyltransferase activity"/>
    <property type="evidence" value="ECO:0007669"/>
    <property type="project" value="UniProtKB-KW"/>
</dbReference>
<dbReference type="Gene3D" id="3.40.50.2000">
    <property type="entry name" value="Glycogen Phosphorylase B"/>
    <property type="match status" value="2"/>
</dbReference>
<dbReference type="InterPro" id="IPR028098">
    <property type="entry name" value="Glyco_trans_4-like_N"/>
</dbReference>
<sequence>MRVLHVTDNYAPATGGLERVVRQLSHELTARGHEAHVATLARPDAPARERDGAVEVHRLSGLTRHLRRFAADPNHLFHPTAPDPVLVRRLRELVERVRPDVVHAHSWMLHSCLSLDFPGALVVSLHDYGLVCAKKTLVHRDELDATCSGPALRKCLGCAAGAYGAVKGVPLALGLAAARFDRVDLFLPINEAMAAASLRGVARDRVRVVPSFVADEVATPGPLPDFAPPGDFILFVGAVGEHKGIGVLAEAHRRMSHRVPVVAIRPPGDTADLPWPVHSGVPHPQIMAAMAAAAVVVVPSRWPEPQGLVAVEALAAGTPVVASRIGGLQELVEDGVTGLLVPPGDPDALAAALDDLLDDPARRARMGEAGRVSARGYFASAVVPSVLAAYESVTAGRSAARPRSAGRGRR</sequence>
<organism evidence="5 6">
    <name type="scientific">Actinokineospora bangkokensis</name>
    <dbReference type="NCBI Taxonomy" id="1193682"/>
    <lineage>
        <taxon>Bacteria</taxon>
        <taxon>Bacillati</taxon>
        <taxon>Actinomycetota</taxon>
        <taxon>Actinomycetes</taxon>
        <taxon>Pseudonocardiales</taxon>
        <taxon>Pseudonocardiaceae</taxon>
        <taxon>Actinokineospora</taxon>
    </lineage>
</organism>
<keyword evidence="2" id="KW-0808">Transferase</keyword>
<dbReference type="Proteomes" id="UP000186040">
    <property type="component" value="Unassembled WGS sequence"/>
</dbReference>
<evidence type="ECO:0008006" key="7">
    <source>
        <dbReference type="Google" id="ProtNLM"/>
    </source>
</evidence>
<dbReference type="PANTHER" id="PTHR45947">
    <property type="entry name" value="SULFOQUINOVOSYL TRANSFERASE SQD2"/>
    <property type="match status" value="1"/>
</dbReference>
<dbReference type="Pfam" id="PF13439">
    <property type="entry name" value="Glyco_transf_4"/>
    <property type="match status" value="1"/>
</dbReference>
<evidence type="ECO:0000256" key="1">
    <source>
        <dbReference type="ARBA" id="ARBA00022676"/>
    </source>
</evidence>
<gene>
    <name evidence="5" type="ORF">BJP25_20380</name>
</gene>
<dbReference type="InterPro" id="IPR050194">
    <property type="entry name" value="Glycosyltransferase_grp1"/>
</dbReference>
<evidence type="ECO:0000259" key="3">
    <source>
        <dbReference type="Pfam" id="PF00534"/>
    </source>
</evidence>
<evidence type="ECO:0000313" key="5">
    <source>
        <dbReference type="EMBL" id="OLR92440.1"/>
    </source>
</evidence>
<evidence type="ECO:0000259" key="4">
    <source>
        <dbReference type="Pfam" id="PF13439"/>
    </source>
</evidence>
<feature type="domain" description="Glycosyl transferase family 1" evidence="3">
    <location>
        <begin position="278"/>
        <end position="371"/>
    </location>
</feature>
<dbReference type="OrthoDB" id="9787111at2"/>
<dbReference type="SUPFAM" id="SSF53756">
    <property type="entry name" value="UDP-Glycosyltransferase/glycogen phosphorylase"/>
    <property type="match status" value="1"/>
</dbReference>
<evidence type="ECO:0000256" key="2">
    <source>
        <dbReference type="ARBA" id="ARBA00022679"/>
    </source>
</evidence>
<dbReference type="AlphaFoldDB" id="A0A1Q9LK94"/>
<feature type="domain" description="Glycosyltransferase subfamily 4-like N-terminal" evidence="4">
    <location>
        <begin position="15"/>
        <end position="214"/>
    </location>
</feature>
<dbReference type="GO" id="GO:1901137">
    <property type="term" value="P:carbohydrate derivative biosynthetic process"/>
    <property type="evidence" value="ECO:0007669"/>
    <property type="project" value="UniProtKB-ARBA"/>
</dbReference>